<feature type="domain" description="POTRA" evidence="5">
    <location>
        <begin position="20"/>
        <end position="91"/>
    </location>
</feature>
<dbReference type="STRING" id="1748243.Tel_14020"/>
<dbReference type="EMBL" id="CP013099">
    <property type="protein sequence ID" value="ALP54162.1"/>
    <property type="molecule type" value="Genomic_DNA"/>
</dbReference>
<evidence type="ECO:0000256" key="3">
    <source>
        <dbReference type="ARBA" id="ARBA00022692"/>
    </source>
</evidence>
<dbReference type="AlphaFoldDB" id="A0A0S2TGC2"/>
<keyword evidence="3" id="KW-0812">Transmembrane</keyword>
<dbReference type="GO" id="GO:0019867">
    <property type="term" value="C:outer membrane"/>
    <property type="evidence" value="ECO:0007669"/>
    <property type="project" value="InterPro"/>
</dbReference>
<dbReference type="Gene3D" id="3.10.20.310">
    <property type="entry name" value="membrane protein fhac"/>
    <property type="match status" value="1"/>
</dbReference>
<dbReference type="InterPro" id="IPR034746">
    <property type="entry name" value="POTRA"/>
</dbReference>
<evidence type="ECO:0000313" key="7">
    <source>
        <dbReference type="Proteomes" id="UP000055136"/>
    </source>
</evidence>
<name>A0A0S2TGC2_9GAMM</name>
<dbReference type="Proteomes" id="UP000055136">
    <property type="component" value="Chromosome"/>
</dbReference>
<dbReference type="PANTHER" id="PTHR12815">
    <property type="entry name" value="SORTING AND ASSEMBLY MACHINERY SAMM50 PROTEIN FAMILY MEMBER"/>
    <property type="match status" value="1"/>
</dbReference>
<evidence type="ECO:0000256" key="4">
    <source>
        <dbReference type="ARBA" id="ARBA00023136"/>
    </source>
</evidence>
<dbReference type="PROSITE" id="PS51779">
    <property type="entry name" value="POTRA"/>
    <property type="match status" value="1"/>
</dbReference>
<evidence type="ECO:0000313" key="6">
    <source>
        <dbReference type="EMBL" id="ALP54162.1"/>
    </source>
</evidence>
<dbReference type="PANTHER" id="PTHR12815:SF18">
    <property type="entry name" value="SORTING AND ASSEMBLY MACHINERY COMPONENT 50 HOMOLOG"/>
    <property type="match status" value="1"/>
</dbReference>
<organism evidence="6 7">
    <name type="scientific">Candidatus Tenderia electrophaga</name>
    <dbReference type="NCBI Taxonomy" id="1748243"/>
    <lineage>
        <taxon>Bacteria</taxon>
        <taxon>Pseudomonadati</taxon>
        <taxon>Pseudomonadota</taxon>
        <taxon>Gammaproteobacteria</taxon>
        <taxon>Candidatus Tenderiales</taxon>
        <taxon>Candidatus Tenderiaceae</taxon>
        <taxon>Candidatus Tenderia</taxon>
    </lineage>
</organism>
<keyword evidence="7" id="KW-1185">Reference proteome</keyword>
<gene>
    <name evidence="6" type="ORF">Tel_14020</name>
</gene>
<comment type="subcellular location">
    <subcellularLocation>
        <location evidence="1">Membrane</location>
    </subcellularLocation>
</comment>
<evidence type="ECO:0000259" key="5">
    <source>
        <dbReference type="PROSITE" id="PS51779"/>
    </source>
</evidence>
<dbReference type="InterPro" id="IPR039910">
    <property type="entry name" value="D15-like"/>
</dbReference>
<keyword evidence="2" id="KW-1134">Transmembrane beta strand</keyword>
<accession>A0A0S2TGC2</accession>
<dbReference type="Pfam" id="PF07244">
    <property type="entry name" value="POTRA"/>
    <property type="match status" value="1"/>
</dbReference>
<evidence type="ECO:0000256" key="2">
    <source>
        <dbReference type="ARBA" id="ARBA00022452"/>
    </source>
</evidence>
<dbReference type="KEGG" id="tee:Tel_14020"/>
<dbReference type="InterPro" id="IPR000184">
    <property type="entry name" value="Bac_surfAg_D15"/>
</dbReference>
<dbReference type="InterPro" id="IPR010827">
    <property type="entry name" value="BamA/TamA_POTRA"/>
</dbReference>
<reference evidence="6" key="1">
    <citation type="submission" date="2015-10" db="EMBL/GenBank/DDBJ databases">
        <title>Description of Candidatus Tenderia electrophaga gen. nov, sp. nov., an Uncultivated Electroautotroph from a Biocathode Enrichment.</title>
        <authorList>
            <person name="Eddie B.J."/>
            <person name="Malanoski A.P."/>
            <person name="Wang Z."/>
            <person name="Hall R.J."/>
            <person name="Oh S.D."/>
            <person name="Heiner C."/>
            <person name="Lin B."/>
            <person name="Strycharz-Glaven S.M."/>
        </authorList>
    </citation>
    <scope>NUCLEOTIDE SEQUENCE [LARGE SCALE GENOMIC DNA]</scope>
    <source>
        <strain evidence="6">NRL1</strain>
    </source>
</reference>
<sequence>MALIVPLAQASAQQNEVENGYIEEIRFVGNDTTKRRIMLQEMVIRAGDSVDAAKIERSRQAIMDLGLFKSVKARLLPGQEGKILEIGVDEKIYIIPLPQLDRDADGEVSYGGRLTVDNLNGLNQRLRLTYEVISGSFASDRTVHAADVFWDYPRVAGTHYGLSLGLKREVSPELTQDSLGETVAEHDRIFNIFDVGVSRWLSREGPSQGWNVGFGTFWRYELHDQQFGVPLDRSPEKAVGISFALRYTRVHNYLYSREGLEYGFVSDHGLVALGSDTPYSRNHAYYRHYFPLGAIPQHRNFNLQLRFGGTGGSVPIDDFPYILGGSRDLRGYEKDAIGGRSFFVVNLELLAPLWGYSPARGVLFADVGNAYDDNRVIDFGDLESSVGVGLRVRLKAFVDLQLRLDVSYAFGLERRKVYFGSKNTF</sequence>
<keyword evidence="4" id="KW-0472">Membrane</keyword>
<protein>
    <recommendedName>
        <fullName evidence="5">POTRA domain-containing protein</fullName>
    </recommendedName>
</protein>
<evidence type="ECO:0000256" key="1">
    <source>
        <dbReference type="ARBA" id="ARBA00004370"/>
    </source>
</evidence>
<dbReference type="Gene3D" id="2.40.160.50">
    <property type="entry name" value="membrane protein fhac: a member of the omp85/tpsb transporter family"/>
    <property type="match status" value="1"/>
</dbReference>
<proteinExistence type="predicted"/>
<dbReference type="Pfam" id="PF01103">
    <property type="entry name" value="Omp85"/>
    <property type="match status" value="1"/>
</dbReference>